<comment type="caution">
    <text evidence="4">The sequence shown here is derived from an EMBL/GenBank/DDBJ whole genome shotgun (WGS) entry which is preliminary data.</text>
</comment>
<dbReference type="PANTHER" id="PTHR43037:SF1">
    <property type="entry name" value="BLL1128 PROTEIN"/>
    <property type="match status" value="1"/>
</dbReference>
<organism evidence="4 5">
    <name type="scientific">Acidisphaera rubrifaciens HS-AP3</name>
    <dbReference type="NCBI Taxonomy" id="1231350"/>
    <lineage>
        <taxon>Bacteria</taxon>
        <taxon>Pseudomonadati</taxon>
        <taxon>Pseudomonadota</taxon>
        <taxon>Alphaproteobacteria</taxon>
        <taxon>Acetobacterales</taxon>
        <taxon>Acetobacteraceae</taxon>
        <taxon>Acidisphaera</taxon>
    </lineage>
</organism>
<keyword evidence="1" id="KW-0732">Signal</keyword>
<dbReference type="NCBIfam" id="TIGR01840">
    <property type="entry name" value="esterase_phb"/>
    <property type="match status" value="1"/>
</dbReference>
<accession>A0A0D6P628</accession>
<proteinExistence type="predicted"/>
<dbReference type="SUPFAM" id="SSF53474">
    <property type="entry name" value="alpha/beta-Hydrolases"/>
    <property type="match status" value="2"/>
</dbReference>
<name>A0A0D6P628_9PROT</name>
<dbReference type="InterPro" id="IPR029058">
    <property type="entry name" value="AB_hydrolase_fold"/>
</dbReference>
<sequence>MDQLADTARRLQAGLGLPDMMPLVTPSSPRRSAKPSGRTARRSDVPDGTDGPALRRVRFERNNPGKLGLLLYKSARLEARPPLVLLLHGCRQDAATFARESGWLARIERAGGILAVPEQRRENNHSQCFNWFDVDGPAGRAELASLGHIVDGLRARHDCDPDRTCVVGLSAGGAMAAALMAAAPDRIAAGAVVAGLPVGVAHSAGEALHKMVAPAASMSDAQWDSRARALAPAGYVGRWPRLSVWHGTADQVVNDENAALLVQQWCALQGLAGPPVKSASVCDGRVRYEAWSSDGADTVVERWALSGVDHAYPIGPDGRPGRWVAPTAIDATAEIAAFFALGGGQAPSDRPRAAGG</sequence>
<dbReference type="GO" id="GO:0016787">
    <property type="term" value="F:hydrolase activity"/>
    <property type="evidence" value="ECO:0007669"/>
    <property type="project" value="UniProtKB-KW"/>
</dbReference>
<dbReference type="Pfam" id="PF10503">
    <property type="entry name" value="Esterase_PHB"/>
    <property type="match status" value="1"/>
</dbReference>
<evidence type="ECO:0000256" key="2">
    <source>
        <dbReference type="ARBA" id="ARBA00022801"/>
    </source>
</evidence>
<reference evidence="4 5" key="1">
    <citation type="submission" date="2012-11" db="EMBL/GenBank/DDBJ databases">
        <title>Whole genome sequence of Acidisphaera rubrifaciens HS-AP3.</title>
        <authorList>
            <person name="Azuma Y."/>
            <person name="Higashiura N."/>
            <person name="Hirakawa H."/>
            <person name="Matsushita K."/>
        </authorList>
    </citation>
    <scope>NUCLEOTIDE SEQUENCE [LARGE SCALE GENOMIC DNA]</scope>
    <source>
        <strain evidence="4 5">HS-AP3</strain>
    </source>
</reference>
<feature type="region of interest" description="Disordered" evidence="3">
    <location>
        <begin position="11"/>
        <end position="53"/>
    </location>
</feature>
<dbReference type="AlphaFoldDB" id="A0A0D6P628"/>
<evidence type="ECO:0000256" key="3">
    <source>
        <dbReference type="SAM" id="MobiDB-lite"/>
    </source>
</evidence>
<dbReference type="Proteomes" id="UP000032680">
    <property type="component" value="Unassembled WGS sequence"/>
</dbReference>
<evidence type="ECO:0000256" key="1">
    <source>
        <dbReference type="ARBA" id="ARBA00022729"/>
    </source>
</evidence>
<keyword evidence="5" id="KW-1185">Reference proteome</keyword>
<dbReference type="PANTHER" id="PTHR43037">
    <property type="entry name" value="UNNAMED PRODUCT-RELATED"/>
    <property type="match status" value="1"/>
</dbReference>
<dbReference type="Gene3D" id="3.40.50.1820">
    <property type="entry name" value="alpha/beta hydrolase"/>
    <property type="match status" value="1"/>
</dbReference>
<keyword evidence="2" id="KW-0378">Hydrolase</keyword>
<dbReference type="EMBL" id="BANB01000086">
    <property type="protein sequence ID" value="GAN76339.1"/>
    <property type="molecule type" value="Genomic_DNA"/>
</dbReference>
<dbReference type="GO" id="GO:0005576">
    <property type="term" value="C:extracellular region"/>
    <property type="evidence" value="ECO:0007669"/>
    <property type="project" value="InterPro"/>
</dbReference>
<evidence type="ECO:0000313" key="4">
    <source>
        <dbReference type="EMBL" id="GAN76339.1"/>
    </source>
</evidence>
<protein>
    <submittedName>
        <fullName evidence="4">Poly(3-hydroxybutyrate) depolymerase</fullName>
    </submittedName>
</protein>
<dbReference type="InterPro" id="IPR050955">
    <property type="entry name" value="Plant_Biomass_Hydrol_Est"/>
</dbReference>
<evidence type="ECO:0000313" key="5">
    <source>
        <dbReference type="Proteomes" id="UP000032680"/>
    </source>
</evidence>
<gene>
    <name evidence="4" type="ORF">Asru_0086_15</name>
</gene>
<dbReference type="InterPro" id="IPR010126">
    <property type="entry name" value="Esterase_phb"/>
</dbReference>